<dbReference type="Proteomes" id="UP000326336">
    <property type="component" value="Unassembled WGS sequence"/>
</dbReference>
<protein>
    <submittedName>
        <fullName evidence="5">4'-phosphopantetheinyl transferase superfamily protein</fullName>
    </submittedName>
</protein>
<reference evidence="5 6" key="1">
    <citation type="journal article" date="2019" name="Int. J. Syst. Evol. Microbiol.">
        <title>Bifidobacterium jacchi sp. nov., isolated from the faeces of a baby common marmoset (Callithrix jacchus).</title>
        <authorList>
            <person name="Modesto M."/>
            <person name="Watanabe K."/>
            <person name="Arita M."/>
            <person name="Satti M."/>
            <person name="Oki K."/>
            <person name="Sciavilla P."/>
            <person name="Patavino C."/>
            <person name="Camma C."/>
            <person name="Michelini S."/>
            <person name="Sgorbati B."/>
            <person name="Mattarelli P."/>
        </authorList>
    </citation>
    <scope>NUCLEOTIDE SEQUENCE [LARGE SCALE GENOMIC DNA]</scope>
    <source>
        <strain evidence="5 6">MRM 9.3</strain>
    </source>
</reference>
<evidence type="ECO:0000313" key="6">
    <source>
        <dbReference type="Proteomes" id="UP000326336"/>
    </source>
</evidence>
<evidence type="ECO:0000256" key="2">
    <source>
        <dbReference type="ARBA" id="ARBA00022723"/>
    </source>
</evidence>
<dbReference type="GO" id="GO:0006633">
    <property type="term" value="P:fatty acid biosynthetic process"/>
    <property type="evidence" value="ECO:0007669"/>
    <property type="project" value="InterPro"/>
</dbReference>
<dbReference type="Gene3D" id="3.90.470.20">
    <property type="entry name" value="4'-phosphopantetheinyl transferase domain"/>
    <property type="match status" value="1"/>
</dbReference>
<evidence type="ECO:0000313" key="5">
    <source>
        <dbReference type="EMBL" id="KAB5603398.1"/>
    </source>
</evidence>
<dbReference type="AlphaFoldDB" id="A0A5N5RC63"/>
<dbReference type="InterPro" id="IPR037143">
    <property type="entry name" value="4-PPantetheinyl_Trfase_dom_sf"/>
</dbReference>
<evidence type="ECO:0000256" key="3">
    <source>
        <dbReference type="ARBA" id="ARBA00022842"/>
    </source>
</evidence>
<dbReference type="GO" id="GO:0000287">
    <property type="term" value="F:magnesium ion binding"/>
    <property type="evidence" value="ECO:0007669"/>
    <property type="project" value="InterPro"/>
</dbReference>
<feature type="domain" description="4'-phosphopantetheinyl transferase" evidence="4">
    <location>
        <begin position="4"/>
        <end position="108"/>
    </location>
</feature>
<name>A0A5N5RC63_9BIFI</name>
<keyword evidence="6" id="KW-1185">Reference proteome</keyword>
<keyword evidence="2" id="KW-0479">Metal-binding</keyword>
<dbReference type="SUPFAM" id="SSF56214">
    <property type="entry name" value="4'-phosphopantetheinyl transferase"/>
    <property type="match status" value="1"/>
</dbReference>
<keyword evidence="3" id="KW-0460">Magnesium</keyword>
<dbReference type="NCBIfam" id="TIGR00556">
    <property type="entry name" value="pantethn_trn"/>
    <property type="match status" value="1"/>
</dbReference>
<dbReference type="GO" id="GO:0008897">
    <property type="term" value="F:holo-[acyl-carrier-protein] synthase activity"/>
    <property type="evidence" value="ECO:0007669"/>
    <property type="project" value="InterPro"/>
</dbReference>
<gene>
    <name evidence="5" type="ORF">EHS19_10420</name>
</gene>
<proteinExistence type="predicted"/>
<dbReference type="OrthoDB" id="517356at2"/>
<organism evidence="5 6">
    <name type="scientific">Bifidobacterium jacchi</name>
    <dbReference type="NCBI Taxonomy" id="2490545"/>
    <lineage>
        <taxon>Bacteria</taxon>
        <taxon>Bacillati</taxon>
        <taxon>Actinomycetota</taxon>
        <taxon>Actinomycetes</taxon>
        <taxon>Bifidobacteriales</taxon>
        <taxon>Bifidobacteriaceae</taxon>
        <taxon>Bifidobacterium</taxon>
    </lineage>
</organism>
<dbReference type="InterPro" id="IPR008278">
    <property type="entry name" value="4-PPantetheinyl_Trfase_dom"/>
</dbReference>
<evidence type="ECO:0000256" key="1">
    <source>
        <dbReference type="ARBA" id="ARBA00022679"/>
    </source>
</evidence>
<dbReference type="RefSeq" id="WP_151917686.1">
    <property type="nucleotide sequence ID" value="NZ_RQSP01000084.1"/>
</dbReference>
<dbReference type="EMBL" id="RQSP01000084">
    <property type="protein sequence ID" value="KAB5603398.1"/>
    <property type="molecule type" value="Genomic_DNA"/>
</dbReference>
<sequence>MILGIGHDVADIAAFAQQLAQPGTRMRALFSARELRQSALRAELHHDGEQTHLAAKWAGKEALLKAWCAALGERSYPFGIDDFPWASVEILDDARGVPHVVLTGDADRAFRADFGGAGFAAAGAGVAVAGAGVAAPGADIGSAGIGGADIGGAGGAGTGFAGIGGGVAGADVAVAGAGVPASGHAVVGVADSAGADRHVADALVPVIHISLSHDGGIASAVVLIESR</sequence>
<comment type="caution">
    <text evidence="5">The sequence shown here is derived from an EMBL/GenBank/DDBJ whole genome shotgun (WGS) entry which is preliminary data.</text>
</comment>
<evidence type="ECO:0000259" key="4">
    <source>
        <dbReference type="Pfam" id="PF01648"/>
    </source>
</evidence>
<dbReference type="InterPro" id="IPR004568">
    <property type="entry name" value="Ppantetheine-prot_Trfase_dom"/>
</dbReference>
<dbReference type="Pfam" id="PF01648">
    <property type="entry name" value="ACPS"/>
    <property type="match status" value="1"/>
</dbReference>
<keyword evidence="1 5" id="KW-0808">Transferase</keyword>
<accession>A0A5N5RC63</accession>